<dbReference type="EMBL" id="JAAGNA010000135">
    <property type="protein sequence ID" value="NEC47731.1"/>
    <property type="molecule type" value="Genomic_DNA"/>
</dbReference>
<keyword evidence="1" id="KW-1133">Transmembrane helix</keyword>
<organism evidence="2 3">
    <name type="scientific">Actinospica acidiphila</name>
    <dbReference type="NCBI Taxonomy" id="304899"/>
    <lineage>
        <taxon>Bacteria</taxon>
        <taxon>Bacillati</taxon>
        <taxon>Actinomycetota</taxon>
        <taxon>Actinomycetes</taxon>
        <taxon>Catenulisporales</taxon>
        <taxon>Actinospicaceae</taxon>
        <taxon>Actinospica</taxon>
    </lineage>
</organism>
<sequence>MDWRNMSRNGRAVDALTVMGAAALSVTVFYAQAGDLSVFPRFPSGTALLGEIGRLFSLPASVYSGTAPALLVSVAGSALLWWRRRRPVAVAVVLVLLSAVWPLIPAALVA</sequence>
<feature type="non-terminal residue" evidence="2">
    <location>
        <position position="110"/>
    </location>
</feature>
<protein>
    <submittedName>
        <fullName evidence="2">Uncharacterized protein</fullName>
    </submittedName>
</protein>
<reference evidence="2 3" key="1">
    <citation type="submission" date="2020-01" db="EMBL/GenBank/DDBJ databases">
        <title>Insect and environment-associated Actinomycetes.</title>
        <authorList>
            <person name="Currrie C."/>
            <person name="Chevrette M."/>
            <person name="Carlson C."/>
            <person name="Stubbendieck R."/>
            <person name="Wendt-Pienkowski E."/>
        </authorList>
    </citation>
    <scope>NUCLEOTIDE SEQUENCE [LARGE SCALE GENOMIC DNA]</scope>
    <source>
        <strain evidence="2 3">SID8189</strain>
    </source>
</reference>
<evidence type="ECO:0000313" key="2">
    <source>
        <dbReference type="EMBL" id="NEC47731.1"/>
    </source>
</evidence>
<comment type="caution">
    <text evidence="2">The sequence shown here is derived from an EMBL/GenBank/DDBJ whole genome shotgun (WGS) entry which is preliminary data.</text>
</comment>
<evidence type="ECO:0000256" key="1">
    <source>
        <dbReference type="SAM" id="Phobius"/>
    </source>
</evidence>
<feature type="transmembrane region" description="Helical" evidence="1">
    <location>
        <begin position="12"/>
        <end position="33"/>
    </location>
</feature>
<accession>A0A9X5CIT7</accession>
<evidence type="ECO:0000313" key="3">
    <source>
        <dbReference type="Proteomes" id="UP000471745"/>
    </source>
</evidence>
<proteinExistence type="predicted"/>
<name>A0A9X5CIT7_9ACTN</name>
<feature type="transmembrane region" description="Helical" evidence="1">
    <location>
        <begin position="62"/>
        <end position="81"/>
    </location>
</feature>
<dbReference type="AlphaFoldDB" id="A0A9X5CIT7"/>
<keyword evidence="3" id="KW-1185">Reference proteome</keyword>
<keyword evidence="1" id="KW-0812">Transmembrane</keyword>
<keyword evidence="1" id="KW-0472">Membrane</keyword>
<gene>
    <name evidence="2" type="ORF">G3I18_03945</name>
</gene>
<dbReference type="Proteomes" id="UP000471745">
    <property type="component" value="Unassembled WGS sequence"/>
</dbReference>
<feature type="transmembrane region" description="Helical" evidence="1">
    <location>
        <begin position="88"/>
        <end position="108"/>
    </location>
</feature>